<dbReference type="Gene3D" id="3.30.60.190">
    <property type="match status" value="1"/>
</dbReference>
<dbReference type="EMBL" id="KQ087180">
    <property type="protein sequence ID" value="KLT45706.1"/>
    <property type="molecule type" value="Genomic_DNA"/>
</dbReference>
<dbReference type="Pfam" id="PF04438">
    <property type="entry name" value="zf-HIT"/>
    <property type="match status" value="1"/>
</dbReference>
<evidence type="ECO:0000313" key="4">
    <source>
        <dbReference type="Proteomes" id="UP000053611"/>
    </source>
</evidence>
<keyword evidence="1" id="KW-0863">Zinc-finger</keyword>
<dbReference type="CDD" id="cd23024">
    <property type="entry name" value="zf-HIT_ZNHIT2-3"/>
    <property type="match status" value="1"/>
</dbReference>
<dbReference type="PANTHER" id="PTHR15555:SF0">
    <property type="entry name" value="ZINC FINGER HIT DOMAIN-CONTAINING PROTEIN 2"/>
    <property type="match status" value="1"/>
</dbReference>
<dbReference type="RefSeq" id="XP_018282197.1">
    <property type="nucleotide sequence ID" value="XM_018420170.1"/>
</dbReference>
<evidence type="ECO:0000313" key="3">
    <source>
        <dbReference type="EMBL" id="KLT45706.1"/>
    </source>
</evidence>
<dbReference type="SUPFAM" id="SSF144232">
    <property type="entry name" value="HIT/MYND zinc finger-like"/>
    <property type="match status" value="1"/>
</dbReference>
<gene>
    <name evidence="3" type="ORF">CC85DRAFT_240382</name>
</gene>
<feature type="domain" description="HIT-type" evidence="2">
    <location>
        <begin position="31"/>
        <end position="64"/>
    </location>
</feature>
<dbReference type="InterPro" id="IPR007529">
    <property type="entry name" value="Znf_HIT"/>
</dbReference>
<proteinExistence type="predicted"/>
<evidence type="ECO:0000256" key="1">
    <source>
        <dbReference type="PROSITE-ProRule" id="PRU00453"/>
    </source>
</evidence>
<keyword evidence="4" id="KW-1185">Reference proteome</keyword>
<accession>A0A0J0XXC3</accession>
<dbReference type="OrthoDB" id="18412at2759"/>
<evidence type="ECO:0000259" key="2">
    <source>
        <dbReference type="PROSITE" id="PS51083"/>
    </source>
</evidence>
<dbReference type="STRING" id="879819.A0A0J0XXC3"/>
<reference evidence="3 4" key="1">
    <citation type="submission" date="2015-03" db="EMBL/GenBank/DDBJ databases">
        <title>Genomics and transcriptomics of the oil-accumulating basidiomycete yeast T. oleaginosus allow insights into substrate utilization and the diverse evolutionary trajectories of mating systems in fungi.</title>
        <authorList>
            <consortium name="DOE Joint Genome Institute"/>
            <person name="Kourist R."/>
            <person name="Kracht O."/>
            <person name="Bracharz F."/>
            <person name="Lipzen A."/>
            <person name="Nolan M."/>
            <person name="Ohm R."/>
            <person name="Grigoriev I."/>
            <person name="Sun S."/>
            <person name="Heitman J."/>
            <person name="Bruck T."/>
            <person name="Nowrousian M."/>
        </authorList>
    </citation>
    <scope>NUCLEOTIDE SEQUENCE [LARGE SCALE GENOMIC DNA]</scope>
    <source>
        <strain evidence="3 4">IBC0246</strain>
    </source>
</reference>
<dbReference type="PROSITE" id="PS51083">
    <property type="entry name" value="ZF_HIT"/>
    <property type="match status" value="1"/>
</dbReference>
<dbReference type="Proteomes" id="UP000053611">
    <property type="component" value="Unassembled WGS sequence"/>
</dbReference>
<keyword evidence="1" id="KW-0479">Metal-binding</keyword>
<dbReference type="InterPro" id="IPR039646">
    <property type="entry name" value="ZNHIT2"/>
</dbReference>
<keyword evidence="1" id="KW-0862">Zinc</keyword>
<name>A0A0J0XXC3_9TREE</name>
<dbReference type="AlphaFoldDB" id="A0A0J0XXC3"/>
<dbReference type="GO" id="GO:0008270">
    <property type="term" value="F:zinc ion binding"/>
    <property type="evidence" value="ECO:0007669"/>
    <property type="project" value="UniProtKB-UniRule"/>
</dbReference>
<sequence length="405" mass="44151">MSIRQPKPRQIRLPFNVPKPSKGGVVPARVCGICRAADSRYTCPRCNVPYCSLACFRDPAHAQCSEPFYRDTVKAAIAEDPGAQAEERRAMLDMLRRFEESAAEGEDVLASLEVEDEDEDDLVAALEGVDLGELSVRCADADTVDSNELLRRLPQAHRNAFLEALRHPEGAAARALLESAVEAGEVEGKGGEEGDEERQAPSVLPWWEAGPGVDQCAAEPPEIPSDVVGIISPLPGVGTKLVYNIVALCMAYVHTLLSFRLPSLAPEYLEGEVESVRAELARLLPFLAERSTVRYDNARAAWGAVWEAMGEGEVCTLAFLLDTTATLLHPPITTDPPRAARVLADCWRTSRGGVARKLAFYAAASRQLGRGEWLHIEAEVRAEAARLRAEMPDDEETPTASTRLE</sequence>
<organism evidence="3 4">
    <name type="scientific">Cutaneotrichosporon oleaginosum</name>
    <dbReference type="NCBI Taxonomy" id="879819"/>
    <lineage>
        <taxon>Eukaryota</taxon>
        <taxon>Fungi</taxon>
        <taxon>Dikarya</taxon>
        <taxon>Basidiomycota</taxon>
        <taxon>Agaricomycotina</taxon>
        <taxon>Tremellomycetes</taxon>
        <taxon>Trichosporonales</taxon>
        <taxon>Trichosporonaceae</taxon>
        <taxon>Cutaneotrichosporon</taxon>
    </lineage>
</organism>
<protein>
    <recommendedName>
        <fullName evidence="2">HIT-type domain-containing protein</fullName>
    </recommendedName>
</protein>
<dbReference type="GeneID" id="28980773"/>
<dbReference type="PANTHER" id="PTHR15555">
    <property type="entry name" value="ZINC FINGER HIT DOMAIN CONTAINING PROTEIN 2 PROTEIN FON -RELATED"/>
    <property type="match status" value="1"/>
</dbReference>